<protein>
    <submittedName>
        <fullName evidence="1">Uncharacterized protein</fullName>
    </submittedName>
</protein>
<accession>A0A250JCG5</accession>
<dbReference type="AlphaFoldDB" id="A0A250JCG5"/>
<dbReference type="KEGG" id="cfus:CYFUS_006758"/>
<sequence length="44" mass="4898">MKELLDLLKRILPDAYIWSTMDGFTPNRGNENAVGIIIQPGPQA</sequence>
<reference evidence="1 2" key="1">
    <citation type="submission" date="2017-06" db="EMBL/GenBank/DDBJ databases">
        <title>Sequencing and comparative analysis of myxobacterial genomes.</title>
        <authorList>
            <person name="Rupp O."/>
            <person name="Goesmann A."/>
            <person name="Sogaard-Andersen L."/>
        </authorList>
    </citation>
    <scope>NUCLEOTIDE SEQUENCE [LARGE SCALE GENOMIC DNA]</scope>
    <source>
        <strain evidence="1 2">DSM 52655</strain>
    </source>
</reference>
<evidence type="ECO:0000313" key="1">
    <source>
        <dbReference type="EMBL" id="ATB41293.1"/>
    </source>
</evidence>
<proteinExistence type="predicted"/>
<dbReference type="EMBL" id="CP022098">
    <property type="protein sequence ID" value="ATB41293.1"/>
    <property type="molecule type" value="Genomic_DNA"/>
</dbReference>
<evidence type="ECO:0000313" key="2">
    <source>
        <dbReference type="Proteomes" id="UP000217257"/>
    </source>
</evidence>
<gene>
    <name evidence="1" type="ORF">CYFUS_006758</name>
</gene>
<organism evidence="1 2">
    <name type="scientific">Cystobacter fuscus</name>
    <dbReference type="NCBI Taxonomy" id="43"/>
    <lineage>
        <taxon>Bacteria</taxon>
        <taxon>Pseudomonadati</taxon>
        <taxon>Myxococcota</taxon>
        <taxon>Myxococcia</taxon>
        <taxon>Myxococcales</taxon>
        <taxon>Cystobacterineae</taxon>
        <taxon>Archangiaceae</taxon>
        <taxon>Cystobacter</taxon>
    </lineage>
</organism>
<dbReference type="Proteomes" id="UP000217257">
    <property type="component" value="Chromosome"/>
</dbReference>
<name>A0A250JCG5_9BACT</name>